<gene>
    <name evidence="1" type="ordered locus">Ocepr_1184</name>
</gene>
<sequence length="65" mass="7450">MEWEDLAEAARARGLTLERLEEAGWRDQAVWEYALLVVRELTLRGLLPAHQAADRPDCFADRDLA</sequence>
<reference evidence="1 2" key="2">
    <citation type="journal article" date="2011" name="Stand. Genomic Sci.">
        <title>Complete genome sequence of Oceanithermus profundus type strain (506).</title>
        <authorList>
            <person name="Pati A."/>
            <person name="Zhang X."/>
            <person name="Lapidus A."/>
            <person name="Nolan M."/>
            <person name="Lucas S."/>
            <person name="Del Rio T.G."/>
            <person name="Tice H."/>
            <person name="Cheng J.F."/>
            <person name="Tapia R."/>
            <person name="Han C."/>
            <person name="Goodwin L."/>
            <person name="Pitluck S."/>
            <person name="Liolios K."/>
            <person name="Pagani I."/>
            <person name="Ivanova N."/>
            <person name="Mavromatis K."/>
            <person name="Chen A."/>
            <person name="Palaniappan K."/>
            <person name="Hauser L."/>
            <person name="Jeffries C.D."/>
            <person name="Brambilla E.M."/>
            <person name="Rohl A."/>
            <person name="Mwirichia R."/>
            <person name="Rohde M."/>
            <person name="Tindall B.J."/>
            <person name="Sikorski J."/>
            <person name="Wirth R."/>
            <person name="Goker M."/>
            <person name="Woyke T."/>
            <person name="Detter J.C."/>
            <person name="Bristow J."/>
            <person name="Eisen J.A."/>
            <person name="Markowitz V."/>
            <person name="Hugenholtz P."/>
            <person name="Kyrpides N.C."/>
            <person name="Klenk H.P."/>
            <person name="Land M."/>
        </authorList>
    </citation>
    <scope>NUCLEOTIDE SEQUENCE [LARGE SCALE GENOMIC DNA]</scope>
    <source>
        <strain evidence="2">DSM 14977 / NBRC 100410 / VKM B-2274 / 506</strain>
    </source>
</reference>
<evidence type="ECO:0000313" key="1">
    <source>
        <dbReference type="EMBL" id="ADR36641.1"/>
    </source>
</evidence>
<keyword evidence="2" id="KW-1185">Reference proteome</keyword>
<dbReference type="Proteomes" id="UP000008722">
    <property type="component" value="Chromosome"/>
</dbReference>
<dbReference type="KEGG" id="opr:Ocepr_1184"/>
<name>E4U8G1_OCEP5</name>
<dbReference type="OrthoDB" id="34494at2"/>
<evidence type="ECO:0000313" key="2">
    <source>
        <dbReference type="Proteomes" id="UP000008722"/>
    </source>
</evidence>
<protein>
    <submittedName>
        <fullName evidence="1">Uncharacterized protein</fullName>
    </submittedName>
</protein>
<dbReference type="HOGENOM" id="CLU_2845491_0_0_0"/>
<dbReference type="AlphaFoldDB" id="E4U8G1"/>
<accession>E4U8G1</accession>
<proteinExistence type="predicted"/>
<dbReference type="STRING" id="670487.Ocepr_1184"/>
<dbReference type="EMBL" id="CP002361">
    <property type="protein sequence ID" value="ADR36641.1"/>
    <property type="molecule type" value="Genomic_DNA"/>
</dbReference>
<organism evidence="1 2">
    <name type="scientific">Oceanithermus profundus (strain DSM 14977 / NBRC 100410 / VKM B-2274 / 506)</name>
    <dbReference type="NCBI Taxonomy" id="670487"/>
    <lineage>
        <taxon>Bacteria</taxon>
        <taxon>Thermotogati</taxon>
        <taxon>Deinococcota</taxon>
        <taxon>Deinococci</taxon>
        <taxon>Thermales</taxon>
        <taxon>Thermaceae</taxon>
        <taxon>Oceanithermus</taxon>
    </lineage>
</organism>
<dbReference type="RefSeq" id="WP_013457811.1">
    <property type="nucleotide sequence ID" value="NC_014761.1"/>
</dbReference>
<reference evidence="2" key="1">
    <citation type="submission" date="2010-11" db="EMBL/GenBank/DDBJ databases">
        <title>The complete sequence of chromosome of Oceanithermus profundus DSM 14977.</title>
        <authorList>
            <consortium name="US DOE Joint Genome Institute (JGI-PGF)"/>
            <person name="Lucas S."/>
            <person name="Copeland A."/>
            <person name="Lapidus A."/>
            <person name="Bruce D."/>
            <person name="Goodwin L."/>
            <person name="Pitluck S."/>
            <person name="Kyrpides N."/>
            <person name="Mavromatis K."/>
            <person name="Pagani I."/>
            <person name="Ivanova N."/>
            <person name="Zhang X."/>
            <person name="Brettin T."/>
            <person name="Detter J.C."/>
            <person name="Tapia R."/>
            <person name="Han C."/>
            <person name="Land M."/>
            <person name="Hauser L."/>
            <person name="Markowitz V."/>
            <person name="Cheng J.-F."/>
            <person name="Hugenholtz P."/>
            <person name="Woyke T."/>
            <person name="Wu D."/>
            <person name="Tindall B."/>
            <person name="Faehnrich R."/>
            <person name="Brambilla E."/>
            <person name="Klenk H.-P."/>
            <person name="Eisen J.A."/>
        </authorList>
    </citation>
    <scope>NUCLEOTIDE SEQUENCE [LARGE SCALE GENOMIC DNA]</scope>
    <source>
        <strain evidence="2">DSM 14977 / NBRC 100410 / VKM B-2274 / 506</strain>
    </source>
</reference>
<dbReference type="eggNOG" id="ENOG502ZMZ6">
    <property type="taxonomic scope" value="Bacteria"/>
</dbReference>